<organism evidence="1 2">
    <name type="scientific">Dactylosporangium matsuzakiense</name>
    <dbReference type="NCBI Taxonomy" id="53360"/>
    <lineage>
        <taxon>Bacteria</taxon>
        <taxon>Bacillati</taxon>
        <taxon>Actinomycetota</taxon>
        <taxon>Actinomycetes</taxon>
        <taxon>Micromonosporales</taxon>
        <taxon>Micromonosporaceae</taxon>
        <taxon>Dactylosporangium</taxon>
    </lineage>
</organism>
<evidence type="ECO:0000313" key="1">
    <source>
        <dbReference type="EMBL" id="GLL07540.1"/>
    </source>
</evidence>
<dbReference type="AlphaFoldDB" id="A0A9W6NRQ3"/>
<protein>
    <submittedName>
        <fullName evidence="1">Uncharacterized protein</fullName>
    </submittedName>
</protein>
<keyword evidence="2" id="KW-1185">Reference proteome</keyword>
<reference evidence="1" key="1">
    <citation type="journal article" date="2014" name="Int. J. Syst. Evol. Microbiol.">
        <title>Complete genome sequence of Corynebacterium casei LMG S-19264T (=DSM 44701T), isolated from a smear-ripened cheese.</title>
        <authorList>
            <consortium name="US DOE Joint Genome Institute (JGI-PGF)"/>
            <person name="Walter F."/>
            <person name="Albersmeier A."/>
            <person name="Kalinowski J."/>
            <person name="Ruckert C."/>
        </authorList>
    </citation>
    <scope>NUCLEOTIDE SEQUENCE</scope>
    <source>
        <strain evidence="1">VKM Ac-1321</strain>
    </source>
</reference>
<reference evidence="1" key="2">
    <citation type="submission" date="2023-01" db="EMBL/GenBank/DDBJ databases">
        <authorList>
            <person name="Sun Q."/>
            <person name="Evtushenko L."/>
        </authorList>
    </citation>
    <scope>NUCLEOTIDE SEQUENCE</scope>
    <source>
        <strain evidence="1">VKM Ac-1321</strain>
    </source>
</reference>
<gene>
    <name evidence="1" type="ORF">GCM10017581_092940</name>
</gene>
<proteinExistence type="predicted"/>
<name>A0A9W6NRQ3_9ACTN</name>
<comment type="caution">
    <text evidence="1">The sequence shown here is derived from an EMBL/GenBank/DDBJ whole genome shotgun (WGS) entry which is preliminary data.</text>
</comment>
<accession>A0A9W6NRQ3</accession>
<dbReference type="Proteomes" id="UP001143480">
    <property type="component" value="Unassembled WGS sequence"/>
</dbReference>
<sequence length="247" mass="28082">MSNASVAVCVAVDDGQSVEDAVAAALAPYDMADDPDGRWDRWRISGWRAPGPLPVRVGCEDDPRVLRVSKPPEEWDPGRCDGAPRGLLDFTADRAASRRQAEHQWAEWSEVASRYPVGQPLRDFLLRHLTDKAGYPMSAADRDYLDQPVMHAYMARYDLDPDRMIWHEYNDPIGRFGYDADAYVRRQVARAVPPDELLRLDGVWVYYAQFGTDLLDVDRWDLYYAAADAYLDALPAEAYIVRVQFHS</sequence>
<evidence type="ECO:0000313" key="2">
    <source>
        <dbReference type="Proteomes" id="UP001143480"/>
    </source>
</evidence>
<dbReference type="RefSeq" id="WP_271190130.1">
    <property type="nucleotide sequence ID" value="NZ_BSFP01000100.1"/>
</dbReference>
<dbReference type="EMBL" id="BSFP01000100">
    <property type="protein sequence ID" value="GLL07540.1"/>
    <property type="molecule type" value="Genomic_DNA"/>
</dbReference>